<gene>
    <name evidence="3" type="ORF">OMP38_06750</name>
</gene>
<reference evidence="3 4" key="1">
    <citation type="submission" date="2022-10" db="EMBL/GenBank/DDBJ databases">
        <title>Comparative genomic analysis of Cohnella hashimotonis sp. nov., isolated from the International Space Station.</title>
        <authorList>
            <person name="Simpson A."/>
            <person name="Venkateswaran K."/>
        </authorList>
    </citation>
    <scope>NUCLEOTIDE SEQUENCE [LARGE SCALE GENOMIC DNA]</scope>
    <source>
        <strain evidence="3 4">DSM 18997</strain>
    </source>
</reference>
<proteinExistence type="predicted"/>
<dbReference type="PANTHER" id="PTHR43179:SF7">
    <property type="entry name" value="RHAMNOSYLTRANSFERASE WBBL"/>
    <property type="match status" value="1"/>
</dbReference>
<keyword evidence="4" id="KW-1185">Reference proteome</keyword>
<evidence type="ECO:0000259" key="2">
    <source>
        <dbReference type="Pfam" id="PF00535"/>
    </source>
</evidence>
<feature type="region of interest" description="Disordered" evidence="1">
    <location>
        <begin position="347"/>
        <end position="383"/>
    </location>
</feature>
<dbReference type="InterPro" id="IPR001173">
    <property type="entry name" value="Glyco_trans_2-like"/>
</dbReference>
<sequence>MAKNRANRRGRRAVRPRSRPRAARVRAVPRYQDGYGNGYREGVQAGISSFDTLFEGTSIIIPTFNQRELLGKCINSIVRHTQPAYEIIVIDNGSTDGTAEYLARLGGTVRYRVLERNRGFAGACNIGLMMAKGRTLMLLNNDTLVTKNWLANLLACLDSDPGIGAVGPVTNYIGGEQQIRVPYTNVHDMQSFASGFNRHDPGRWQETDRLVGFCVLMRRETFLRIGYLDEGFEFGNFEDDDWDTRVRLLGQRLVIAGDTFIHHFGSVSIRALGDDFLRVHAANERYYIDKWRGWQQWAGTVASAIAEDGNAGSLGLSELFPERGCRPRGRCRRLLGGRRHAQARDRRAAVRGRQALAHRSAPMARRGPDRSGCSGLPLARRRR</sequence>
<evidence type="ECO:0000313" key="3">
    <source>
        <dbReference type="EMBL" id="MDG0790586.1"/>
    </source>
</evidence>
<organism evidence="3 4">
    <name type="scientific">Cohnella ginsengisoli</name>
    <dbReference type="NCBI Taxonomy" id="425004"/>
    <lineage>
        <taxon>Bacteria</taxon>
        <taxon>Bacillati</taxon>
        <taxon>Bacillota</taxon>
        <taxon>Bacilli</taxon>
        <taxon>Bacillales</taxon>
        <taxon>Paenibacillaceae</taxon>
        <taxon>Cohnella</taxon>
    </lineage>
</organism>
<dbReference type="SUPFAM" id="SSF53448">
    <property type="entry name" value="Nucleotide-diphospho-sugar transferases"/>
    <property type="match status" value="1"/>
</dbReference>
<name>A0A9X4KEL7_9BACL</name>
<dbReference type="InterPro" id="IPR029044">
    <property type="entry name" value="Nucleotide-diphossugar_trans"/>
</dbReference>
<dbReference type="CDD" id="cd04186">
    <property type="entry name" value="GT_2_like_c"/>
    <property type="match status" value="1"/>
</dbReference>
<dbReference type="Pfam" id="PF00535">
    <property type="entry name" value="Glycos_transf_2"/>
    <property type="match status" value="1"/>
</dbReference>
<dbReference type="AlphaFoldDB" id="A0A9X4KEL7"/>
<dbReference type="RefSeq" id="WP_277564404.1">
    <property type="nucleotide sequence ID" value="NZ_JAPDHZ010000002.1"/>
</dbReference>
<feature type="region of interest" description="Disordered" evidence="1">
    <location>
        <begin position="1"/>
        <end position="23"/>
    </location>
</feature>
<dbReference type="PANTHER" id="PTHR43179">
    <property type="entry name" value="RHAMNOSYLTRANSFERASE WBBL"/>
    <property type="match status" value="1"/>
</dbReference>
<evidence type="ECO:0000256" key="1">
    <source>
        <dbReference type="SAM" id="MobiDB-lite"/>
    </source>
</evidence>
<dbReference type="EMBL" id="JAPDHZ010000002">
    <property type="protein sequence ID" value="MDG0790586.1"/>
    <property type="molecule type" value="Genomic_DNA"/>
</dbReference>
<dbReference type="Proteomes" id="UP001153387">
    <property type="component" value="Unassembled WGS sequence"/>
</dbReference>
<evidence type="ECO:0000313" key="4">
    <source>
        <dbReference type="Proteomes" id="UP001153387"/>
    </source>
</evidence>
<dbReference type="Gene3D" id="3.90.550.10">
    <property type="entry name" value="Spore Coat Polysaccharide Biosynthesis Protein SpsA, Chain A"/>
    <property type="match status" value="1"/>
</dbReference>
<feature type="domain" description="Glycosyltransferase 2-like" evidence="2">
    <location>
        <begin position="58"/>
        <end position="222"/>
    </location>
</feature>
<protein>
    <submittedName>
        <fullName evidence="3">Glycosyltransferase family 2 protein</fullName>
    </submittedName>
</protein>
<comment type="caution">
    <text evidence="3">The sequence shown here is derived from an EMBL/GenBank/DDBJ whole genome shotgun (WGS) entry which is preliminary data.</text>
</comment>
<accession>A0A9X4KEL7</accession>